<dbReference type="InterPro" id="IPR006311">
    <property type="entry name" value="TAT_signal"/>
</dbReference>
<comment type="caution">
    <text evidence="6">The sequence shown here is derived from an EMBL/GenBank/DDBJ whole genome shotgun (WGS) entry which is preliminary data.</text>
</comment>
<evidence type="ECO:0000256" key="1">
    <source>
        <dbReference type="ARBA" id="ARBA00004418"/>
    </source>
</evidence>
<evidence type="ECO:0000256" key="3">
    <source>
        <dbReference type="ARBA" id="ARBA00022448"/>
    </source>
</evidence>
<dbReference type="PANTHER" id="PTHR30368">
    <property type="entry name" value="SULFATE-BINDING PROTEIN"/>
    <property type="match status" value="1"/>
</dbReference>
<dbReference type="InterPro" id="IPR005669">
    <property type="entry name" value="Thiosulph/SO4-bd"/>
</dbReference>
<evidence type="ECO:0000256" key="5">
    <source>
        <dbReference type="ARBA" id="ARBA00022764"/>
    </source>
</evidence>
<sequence length="346" mass="37289">MPLHSPITVSRRVLLGGTLACAGLAAFGHQRRARAASGLLNVSYDPTRELYHEINPAFSEDRGRVQGHDAIIVRTSNGGSGAQARSVLEGAPADVVTLGLARDIDMLAQHGLLAADWQKRLPHNSTPFTSTIVFLVRKGNPKAILNWPDLVRPGIQVVTPNPKTSGGARWNYLAAWGWALRQPGGNETAARLYLKALFSHVPVLDAGARGATNSFVQRGMGDVLIAWENEALLAAKDLGPDNFDVVVPKLTILAEPPVALVDRNIHIHGTEAAAQAYLNFLYSRQAQKIGASHYFRPVDPTVAVENTERFPAVATFDISSLGGWKSVQKTHFAAGGIFDQIYSADN</sequence>
<dbReference type="NCBIfam" id="TIGR00971">
    <property type="entry name" value="3a0106s03"/>
    <property type="match status" value="1"/>
</dbReference>
<comment type="similarity">
    <text evidence="2">Belongs to the prokaryotic sulfate-binding protein family.</text>
</comment>
<gene>
    <name evidence="6" type="ORF">GOB84_03560</name>
</gene>
<dbReference type="PROSITE" id="PS51318">
    <property type="entry name" value="TAT"/>
    <property type="match status" value="1"/>
</dbReference>
<keyword evidence="5" id="KW-0574">Periplasm</keyword>
<dbReference type="NCBIfam" id="NF008022">
    <property type="entry name" value="PRK10752.1"/>
    <property type="match status" value="1"/>
</dbReference>
<evidence type="ECO:0000256" key="2">
    <source>
        <dbReference type="ARBA" id="ARBA00006099"/>
    </source>
</evidence>
<evidence type="ECO:0000256" key="4">
    <source>
        <dbReference type="ARBA" id="ARBA00022729"/>
    </source>
</evidence>
<keyword evidence="7" id="KW-1185">Reference proteome</keyword>
<name>A0ABX0K9J8_9PROT</name>
<dbReference type="Pfam" id="PF13531">
    <property type="entry name" value="SBP_bac_11"/>
    <property type="match status" value="1"/>
</dbReference>
<evidence type="ECO:0000313" key="6">
    <source>
        <dbReference type="EMBL" id="NHO31646.1"/>
    </source>
</evidence>
<proteinExistence type="inferred from homology"/>
<organism evidence="6 7">
    <name type="scientific">Acetobacter fallax</name>
    <dbReference type="NCBI Taxonomy" id="1737473"/>
    <lineage>
        <taxon>Bacteria</taxon>
        <taxon>Pseudomonadati</taxon>
        <taxon>Pseudomonadota</taxon>
        <taxon>Alphaproteobacteria</taxon>
        <taxon>Acetobacterales</taxon>
        <taxon>Acetobacteraceae</taxon>
        <taxon>Acetobacter</taxon>
    </lineage>
</organism>
<dbReference type="PANTHER" id="PTHR30368:SF2">
    <property type="entry name" value="SULFATE-BINDING PROTEIN"/>
    <property type="match status" value="1"/>
</dbReference>
<evidence type="ECO:0000313" key="7">
    <source>
        <dbReference type="Proteomes" id="UP000615326"/>
    </source>
</evidence>
<dbReference type="SUPFAM" id="SSF53850">
    <property type="entry name" value="Periplasmic binding protein-like II"/>
    <property type="match status" value="1"/>
</dbReference>
<dbReference type="Proteomes" id="UP000615326">
    <property type="component" value="Unassembled WGS sequence"/>
</dbReference>
<dbReference type="EMBL" id="WOSW01000003">
    <property type="protein sequence ID" value="NHO31646.1"/>
    <property type="molecule type" value="Genomic_DNA"/>
</dbReference>
<dbReference type="RefSeq" id="WP_173576232.1">
    <property type="nucleotide sequence ID" value="NZ_WOSW01000003.1"/>
</dbReference>
<protein>
    <submittedName>
        <fullName evidence="6">Sulfate ABC transporter substrate-binding protein</fullName>
    </submittedName>
</protein>
<dbReference type="PROSITE" id="PS00757">
    <property type="entry name" value="PROK_SULFATE_BIND_2"/>
    <property type="match status" value="1"/>
</dbReference>
<keyword evidence="4" id="KW-0732">Signal</keyword>
<dbReference type="Gene3D" id="3.40.190.10">
    <property type="entry name" value="Periplasmic binding protein-like II"/>
    <property type="match status" value="2"/>
</dbReference>
<dbReference type="NCBIfam" id="NF008106">
    <property type="entry name" value="PRK10852.1"/>
    <property type="match status" value="1"/>
</dbReference>
<dbReference type="CDD" id="cd01005">
    <property type="entry name" value="PBP2_CysP"/>
    <property type="match status" value="1"/>
</dbReference>
<keyword evidence="3" id="KW-0813">Transport</keyword>
<accession>A0ABX0K9J8</accession>
<comment type="subcellular location">
    <subcellularLocation>
        <location evidence="1">Periplasm</location>
    </subcellularLocation>
</comment>
<dbReference type="InterPro" id="IPR034408">
    <property type="entry name" value="Sulphate/thiosulphate_BS"/>
</dbReference>
<reference evidence="6 7" key="1">
    <citation type="journal article" date="2020" name="Int. J. Syst. Evol. Microbiol.">
        <title>Novel acetic acid bacteria from cider fermentations: Acetobacter conturbans sp. nov. and Acetobacter fallax sp. nov.</title>
        <authorList>
            <person name="Sombolestani A.S."/>
            <person name="Cleenwerck I."/>
            <person name="Cnockaert M."/>
            <person name="Borremans W."/>
            <person name="Wieme A.D."/>
            <person name="De Vuyst L."/>
            <person name="Vandamme P."/>
        </authorList>
    </citation>
    <scope>NUCLEOTIDE SEQUENCE [LARGE SCALE GENOMIC DNA]</scope>
    <source>
        <strain evidence="6 7">LMG 1637</strain>
    </source>
</reference>